<accession>A0A7J6T5P3</accession>
<evidence type="ECO:0000313" key="2">
    <source>
        <dbReference type="EMBL" id="KAF4740301.1"/>
    </source>
</evidence>
<organism evidence="2 3">
    <name type="scientific">Perkinsus olseni</name>
    <name type="common">Perkinsus atlanticus</name>
    <dbReference type="NCBI Taxonomy" id="32597"/>
    <lineage>
        <taxon>Eukaryota</taxon>
        <taxon>Sar</taxon>
        <taxon>Alveolata</taxon>
        <taxon>Perkinsozoa</taxon>
        <taxon>Perkinsea</taxon>
        <taxon>Perkinsida</taxon>
        <taxon>Perkinsidae</taxon>
        <taxon>Perkinsus</taxon>
    </lineage>
</organism>
<proteinExistence type="predicted"/>
<reference evidence="2 3" key="1">
    <citation type="submission" date="2020-04" db="EMBL/GenBank/DDBJ databases">
        <title>Perkinsus olseni comparative genomics.</title>
        <authorList>
            <person name="Bogema D.R."/>
        </authorList>
    </citation>
    <scope>NUCLEOTIDE SEQUENCE [LARGE SCALE GENOMIC DNA]</scope>
    <source>
        <strain evidence="2">ATCC PRA-205</strain>
    </source>
</reference>
<name>A0A7J6T5P3_PEROL</name>
<evidence type="ECO:0000313" key="3">
    <source>
        <dbReference type="Proteomes" id="UP000574390"/>
    </source>
</evidence>
<protein>
    <submittedName>
        <fullName evidence="2">Uncharacterized protein</fullName>
    </submittedName>
</protein>
<gene>
    <name evidence="2" type="ORF">FOZ62_027195</name>
</gene>
<dbReference type="AlphaFoldDB" id="A0A7J6T5P3"/>
<feature type="region of interest" description="Disordered" evidence="1">
    <location>
        <begin position="1"/>
        <end position="28"/>
    </location>
</feature>
<comment type="caution">
    <text evidence="2">The sequence shown here is derived from an EMBL/GenBank/DDBJ whole genome shotgun (WGS) entry which is preliminary data.</text>
</comment>
<dbReference type="Proteomes" id="UP000574390">
    <property type="component" value="Unassembled WGS sequence"/>
</dbReference>
<evidence type="ECO:0000256" key="1">
    <source>
        <dbReference type="SAM" id="MobiDB-lite"/>
    </source>
</evidence>
<dbReference type="EMBL" id="JABANM010009835">
    <property type="protein sequence ID" value="KAF4740301.1"/>
    <property type="molecule type" value="Genomic_DNA"/>
</dbReference>
<sequence>MRLGSHSARSTMAAFGLHPESGSPTSTAQQSPVLIRYCRVNPPTAHQQEVVRRLSREALCWKRTPICLPSKGSIQYCLSVALVTEDARHRFRRTGIDGWDTSKWLWRVLALVRPSAFTWRLDPILGPQTSRQLCVHACGVVTRAPP</sequence>